<accession>A0A089NIU0</accession>
<dbReference type="Gene3D" id="3.40.630.40">
    <property type="entry name" value="Zn-dependent exopeptidases"/>
    <property type="match status" value="1"/>
</dbReference>
<dbReference type="InterPro" id="IPR007709">
    <property type="entry name" value="N-FG_amidohydro"/>
</dbReference>
<organism evidence="1 2">
    <name type="scientific">Methylobacterium oryzae CBMB20</name>
    <dbReference type="NCBI Taxonomy" id="693986"/>
    <lineage>
        <taxon>Bacteria</taxon>
        <taxon>Pseudomonadati</taxon>
        <taxon>Pseudomonadota</taxon>
        <taxon>Alphaproteobacteria</taxon>
        <taxon>Hyphomicrobiales</taxon>
        <taxon>Methylobacteriaceae</taxon>
        <taxon>Methylobacterium</taxon>
    </lineage>
</organism>
<proteinExistence type="predicted"/>
<evidence type="ECO:0000313" key="2">
    <source>
        <dbReference type="Proteomes" id="UP000029492"/>
    </source>
</evidence>
<dbReference type="SUPFAM" id="SSF53187">
    <property type="entry name" value="Zn-dependent exopeptidases"/>
    <property type="match status" value="1"/>
</dbReference>
<dbReference type="HOGENOM" id="CLU_069318_1_0_5"/>
<protein>
    <submittedName>
        <fullName evidence="1">N-formylglutamate amidohydrolase</fullName>
    </submittedName>
</protein>
<dbReference type="Proteomes" id="UP000029492">
    <property type="component" value="Chromosome"/>
</dbReference>
<gene>
    <name evidence="1" type="ORF">MOC_0041</name>
</gene>
<dbReference type="eggNOG" id="COG3741">
    <property type="taxonomic scope" value="Bacteria"/>
</dbReference>
<dbReference type="RefSeq" id="WP_043754900.1">
    <property type="nucleotide sequence ID" value="NZ_CP003811.1"/>
</dbReference>
<dbReference type="Pfam" id="PF05013">
    <property type="entry name" value="FGase"/>
    <property type="match status" value="1"/>
</dbReference>
<evidence type="ECO:0000313" key="1">
    <source>
        <dbReference type="EMBL" id="AIQ87796.1"/>
    </source>
</evidence>
<dbReference type="STRING" id="693986.MOC_0041"/>
<sequence length="300" mass="32717">MTASEPVQPDAFGFAPAFAVDEPAAHTLPFVFNTGHSGAVYPPDFIAASRLDALALRRSEDAYVERLFAPVVELGAPLLRANFPRAFLDVNREPYELDPRMFDGRLPPFANTRSMRVAGGLGTVPRVVADGQEIYARRLPVAEATARIEGLYKPYHRALRSLIQRTARAHGCCMLIDCHSMPSSSLGRDPEMKADVVLGDRYGTACAPALIDGFEAAFRARGFRVVRNKPYAGGFITEHYGEPNLDRHALQIEVNRGLYMNEVSLATTPGFPALVGALRAVIVEVAQDLADVVPRQIAAE</sequence>
<dbReference type="AlphaFoldDB" id="A0A089NIU0"/>
<keyword evidence="2" id="KW-1185">Reference proteome</keyword>
<reference evidence="1 2" key="1">
    <citation type="journal article" date="2014" name="PLoS ONE">
        <title>Genome Information of Methylobacterium oryzae, a Plant-Probiotic Methylotroph in the Phyllosphere.</title>
        <authorList>
            <person name="Kwak M.J."/>
            <person name="Jeong H."/>
            <person name="Madhaiyan M."/>
            <person name="Lee Y."/>
            <person name="Sa T.M."/>
            <person name="Oh T.K."/>
            <person name="Kim J.F."/>
        </authorList>
    </citation>
    <scope>NUCLEOTIDE SEQUENCE [LARGE SCALE GENOMIC DNA]</scope>
    <source>
        <strain evidence="1 2">CBMB20</strain>
    </source>
</reference>
<dbReference type="EMBL" id="CP003811">
    <property type="protein sequence ID" value="AIQ87796.1"/>
    <property type="molecule type" value="Genomic_DNA"/>
</dbReference>
<name>A0A089NIU0_9HYPH</name>
<dbReference type="KEGG" id="mor:MOC_0041"/>
<dbReference type="GO" id="GO:0016787">
    <property type="term" value="F:hydrolase activity"/>
    <property type="evidence" value="ECO:0007669"/>
    <property type="project" value="UniProtKB-KW"/>
</dbReference>